<dbReference type="InterPro" id="IPR056577">
    <property type="entry name" value="Phage_Gp84"/>
</dbReference>
<evidence type="ECO:0000313" key="3">
    <source>
        <dbReference type="Proteomes" id="UP000226155"/>
    </source>
</evidence>
<name>A0A1I9S434_9CAUD</name>
<dbReference type="EMBL" id="KX657793">
    <property type="protein sequence ID" value="AOZ61328.1"/>
    <property type="molecule type" value="Genomic_DNA"/>
</dbReference>
<evidence type="ECO:0000259" key="1">
    <source>
        <dbReference type="Pfam" id="PF23794"/>
    </source>
</evidence>
<feature type="domain" description="Gp84-like" evidence="1">
    <location>
        <begin position="11"/>
        <end position="78"/>
    </location>
</feature>
<proteinExistence type="predicted"/>
<dbReference type="Pfam" id="PF23794">
    <property type="entry name" value="Phage_Gp84"/>
    <property type="match status" value="1"/>
</dbReference>
<protein>
    <recommendedName>
        <fullName evidence="1">Gp84-like domain-containing protein</fullName>
    </recommendedName>
</protein>
<accession>A0A1I9S434</accession>
<gene>
    <name evidence="2" type="ORF">SEA_DARTHPHADER_88</name>
</gene>
<sequence>MTPTEQEGTTMYELKLWGPAQREEDAASDSASHPDILTDHVEGMARRWSCAVDYYDERTGEIAHAGLGGVVCYWRVIELAA</sequence>
<reference evidence="3" key="1">
    <citation type="submission" date="2016-08" db="EMBL/GenBank/DDBJ databases">
        <authorList>
            <person name="Seilhamer J.J."/>
        </authorList>
    </citation>
    <scope>NUCLEOTIDE SEQUENCE [LARGE SCALE GENOMIC DNA]</scope>
</reference>
<dbReference type="Proteomes" id="UP000226155">
    <property type="component" value="Segment"/>
</dbReference>
<keyword evidence="3" id="KW-1185">Reference proteome</keyword>
<organism evidence="2 3">
    <name type="scientific">Mycobacterium phage DarthPhader</name>
    <dbReference type="NCBI Taxonomy" id="1912975"/>
    <lineage>
        <taxon>Viruses</taxon>
        <taxon>Duplodnaviria</taxon>
        <taxon>Heunggongvirae</taxon>
        <taxon>Uroviricota</taxon>
        <taxon>Caudoviricetes</taxon>
        <taxon>Refugevirus</taxon>
        <taxon>Refugevirus darthphader</taxon>
    </lineage>
</organism>
<evidence type="ECO:0000313" key="2">
    <source>
        <dbReference type="EMBL" id="AOZ61328.1"/>
    </source>
</evidence>